<comment type="caution">
    <text evidence="3">The sequence shown here is derived from an EMBL/GenBank/DDBJ whole genome shotgun (WGS) entry which is preliminary data.</text>
</comment>
<dbReference type="PANTHER" id="PTHR11373:SF32">
    <property type="entry name" value="DEOXYGUANOSINETRIPHOSPHATE TRIPHOSPHOHYDROLASE"/>
    <property type="match status" value="1"/>
</dbReference>
<dbReference type="SMART" id="SM00471">
    <property type="entry name" value="HDc"/>
    <property type="match status" value="1"/>
</dbReference>
<dbReference type="InterPro" id="IPR006261">
    <property type="entry name" value="dGTPase"/>
</dbReference>
<protein>
    <submittedName>
        <fullName evidence="3">Deoxyguanosinetriphosphate triphosphohydrolase</fullName>
    </submittedName>
</protein>
<feature type="domain" description="HD/PDEase" evidence="2">
    <location>
        <begin position="65"/>
        <end position="270"/>
    </location>
</feature>
<evidence type="ECO:0000313" key="4">
    <source>
        <dbReference type="Proteomes" id="UP001409291"/>
    </source>
</evidence>
<sequence length="454" mass="51345">MSVNTSMNWKQLLSAKRWGYEHRVSDSHLIARSEFQRDYDRLIFSSPFRRLQNKTQVFPLPGAVFVHNRLTHSLEVASVGRSLGRLFYTKMKDADSEIDELYPYLQEVGNMVSAACLSHDLGNPAFGHSGEAAISTYFTEGDGRKYQEQVTKEEWADLTHFEGNANALRILTHPFNGKDDKGFALTYTSLASIVKYPCAAIDGHIKKNHHRKKYGYFASERETFETIAAELGLLEDPTNPKGYLRHPLVYLVEAADDICYNIIDLEDAHHLKILSYPEVEDLLLPLCGGEDLRARLDSLYDTASRVALLRAKAINTLTKACVDVFYNEQEQFLKGTFPSALMDALDADIVAHLKRINKISVAKIYNAPTVVQIEVAGYKVMNALLAEFVPAYLKKNKNSYDEKLVALIPHQFYTDQEDSYSKIRSVLDFVSGMTDVYAIDLYRKITGMIIPSID</sequence>
<dbReference type="Pfam" id="PF13286">
    <property type="entry name" value="HD_assoc"/>
    <property type="match status" value="1"/>
</dbReference>
<dbReference type="EMBL" id="JBDJNQ010000003">
    <property type="protein sequence ID" value="MEN5377523.1"/>
    <property type="molecule type" value="Genomic_DNA"/>
</dbReference>
<dbReference type="InterPro" id="IPR003607">
    <property type="entry name" value="HD/PDEase_dom"/>
</dbReference>
<evidence type="ECO:0000313" key="3">
    <source>
        <dbReference type="EMBL" id="MEN5377523.1"/>
    </source>
</evidence>
<proteinExistence type="predicted"/>
<name>A0ABV0BU37_9SPHI</name>
<dbReference type="Gene3D" id="1.10.3550.10">
    <property type="entry name" value="eoxyguanosinetriphosphate triphosphohydrolase domain-like"/>
    <property type="match status" value="1"/>
</dbReference>
<dbReference type="InterPro" id="IPR026875">
    <property type="entry name" value="PHydrolase_assoc_dom"/>
</dbReference>
<organism evidence="3 4">
    <name type="scientific">Sphingobacterium kitahiroshimense</name>
    <dbReference type="NCBI Taxonomy" id="470446"/>
    <lineage>
        <taxon>Bacteria</taxon>
        <taxon>Pseudomonadati</taxon>
        <taxon>Bacteroidota</taxon>
        <taxon>Sphingobacteriia</taxon>
        <taxon>Sphingobacteriales</taxon>
        <taxon>Sphingobacteriaceae</taxon>
        <taxon>Sphingobacterium</taxon>
    </lineage>
</organism>
<dbReference type="NCBIfam" id="NF002205">
    <property type="entry name" value="PRK01096.1"/>
    <property type="match status" value="1"/>
</dbReference>
<dbReference type="CDD" id="cd00077">
    <property type="entry name" value="HDc"/>
    <property type="match status" value="1"/>
</dbReference>
<gene>
    <name evidence="3" type="ORF">ABE541_09640</name>
</gene>
<dbReference type="InterPro" id="IPR023293">
    <property type="entry name" value="dGTP_triP_hydro_central_sf"/>
</dbReference>
<dbReference type="PANTHER" id="PTHR11373">
    <property type="entry name" value="DEOXYNUCLEOSIDE TRIPHOSPHATE TRIPHOSPHOHYDROLASE"/>
    <property type="match status" value="1"/>
</dbReference>
<dbReference type="InterPro" id="IPR050135">
    <property type="entry name" value="dGTPase-like"/>
</dbReference>
<evidence type="ECO:0000259" key="2">
    <source>
        <dbReference type="SMART" id="SM00471"/>
    </source>
</evidence>
<keyword evidence="4" id="KW-1185">Reference proteome</keyword>
<dbReference type="Gene3D" id="1.10.3410.10">
    <property type="entry name" value="putative deoxyguanosinetriphosphate triphosphohydrolase like domain"/>
    <property type="match status" value="1"/>
</dbReference>
<dbReference type="Gene3D" id="1.10.3210.10">
    <property type="entry name" value="Hypothetical protein af1432"/>
    <property type="match status" value="1"/>
</dbReference>
<dbReference type="InterPro" id="IPR027432">
    <property type="entry name" value="dGTP_triphosphohydrolase_C"/>
</dbReference>
<evidence type="ECO:0000256" key="1">
    <source>
        <dbReference type="ARBA" id="ARBA00022801"/>
    </source>
</evidence>
<dbReference type="RefSeq" id="WP_132771495.1">
    <property type="nucleotide sequence ID" value="NZ_JAOQNK010000001.1"/>
</dbReference>
<accession>A0ABV0BU37</accession>
<dbReference type="SUPFAM" id="SSF109604">
    <property type="entry name" value="HD-domain/PDEase-like"/>
    <property type="match status" value="1"/>
</dbReference>
<dbReference type="NCBIfam" id="TIGR01353">
    <property type="entry name" value="dGTP_triPase"/>
    <property type="match status" value="1"/>
</dbReference>
<reference evidence="3 4" key="1">
    <citation type="submission" date="2024-04" db="EMBL/GenBank/DDBJ databases">
        <title>WGS of bacteria from Torrens River.</title>
        <authorList>
            <person name="Wyrsch E.R."/>
            <person name="Drigo B."/>
        </authorList>
    </citation>
    <scope>NUCLEOTIDE SEQUENCE [LARGE SCALE GENOMIC DNA]</scope>
    <source>
        <strain evidence="3 4">TWI391</strain>
    </source>
</reference>
<keyword evidence="1" id="KW-0378">Hydrolase</keyword>
<dbReference type="Proteomes" id="UP001409291">
    <property type="component" value="Unassembled WGS sequence"/>
</dbReference>